<reference evidence="2" key="1">
    <citation type="journal article" date="2019" name="BMC Genomics">
        <title>A new reference genome for Sorghum bicolor reveals high levels of sequence similarity between sweet and grain genotypes: implications for the genetics of sugar metabolism.</title>
        <authorList>
            <person name="Cooper E.A."/>
            <person name="Brenton Z.W."/>
            <person name="Flinn B.S."/>
            <person name="Jenkins J."/>
            <person name="Shu S."/>
            <person name="Flowers D."/>
            <person name="Luo F."/>
            <person name="Wang Y."/>
            <person name="Xia P."/>
            <person name="Barry K."/>
            <person name="Daum C."/>
            <person name="Lipzen A."/>
            <person name="Yoshinaga Y."/>
            <person name="Schmutz J."/>
            <person name="Saski C."/>
            <person name="Vermerris W."/>
            <person name="Kresovich S."/>
        </authorList>
    </citation>
    <scope>NUCLEOTIDE SEQUENCE</scope>
</reference>
<protein>
    <submittedName>
        <fullName evidence="2">Uncharacterized protein</fullName>
    </submittedName>
</protein>
<proteinExistence type="predicted"/>
<comment type="caution">
    <text evidence="2">The sequence shown here is derived from an EMBL/GenBank/DDBJ whole genome shotgun (WGS) entry which is preliminary data.</text>
</comment>
<dbReference type="AlphaFoldDB" id="A0A921UF27"/>
<feature type="region of interest" description="Disordered" evidence="1">
    <location>
        <begin position="1"/>
        <end position="60"/>
    </location>
</feature>
<gene>
    <name evidence="2" type="ORF">BDA96_05G073800</name>
</gene>
<evidence type="ECO:0000256" key="1">
    <source>
        <dbReference type="SAM" id="MobiDB-lite"/>
    </source>
</evidence>
<feature type="compositionally biased region" description="Basic residues" evidence="1">
    <location>
        <begin position="49"/>
        <end position="60"/>
    </location>
</feature>
<accession>A0A921UF27</accession>
<name>A0A921UF27_SORBI</name>
<evidence type="ECO:0000313" key="2">
    <source>
        <dbReference type="EMBL" id="KAG0529153.1"/>
    </source>
</evidence>
<feature type="compositionally biased region" description="Polar residues" evidence="1">
    <location>
        <begin position="1"/>
        <end position="27"/>
    </location>
</feature>
<sequence length="60" mass="6677">MAGTQPNNSTRLAVVRTNQPSARTNQPGRRRSRHQSGHPPTDAANRALTHPRGRRSRRPS</sequence>
<organism evidence="2 3">
    <name type="scientific">Sorghum bicolor</name>
    <name type="common">Sorghum</name>
    <name type="synonym">Sorghum vulgare</name>
    <dbReference type="NCBI Taxonomy" id="4558"/>
    <lineage>
        <taxon>Eukaryota</taxon>
        <taxon>Viridiplantae</taxon>
        <taxon>Streptophyta</taxon>
        <taxon>Embryophyta</taxon>
        <taxon>Tracheophyta</taxon>
        <taxon>Spermatophyta</taxon>
        <taxon>Magnoliopsida</taxon>
        <taxon>Liliopsida</taxon>
        <taxon>Poales</taxon>
        <taxon>Poaceae</taxon>
        <taxon>PACMAD clade</taxon>
        <taxon>Panicoideae</taxon>
        <taxon>Andropogonodae</taxon>
        <taxon>Andropogoneae</taxon>
        <taxon>Sorghinae</taxon>
        <taxon>Sorghum</taxon>
    </lineage>
</organism>
<dbReference type="EMBL" id="CM027684">
    <property type="protein sequence ID" value="KAG0529153.1"/>
    <property type="molecule type" value="Genomic_DNA"/>
</dbReference>
<dbReference type="Proteomes" id="UP000807115">
    <property type="component" value="Chromosome 5"/>
</dbReference>
<reference evidence="2" key="2">
    <citation type="submission" date="2020-10" db="EMBL/GenBank/DDBJ databases">
        <authorList>
            <person name="Cooper E.A."/>
            <person name="Brenton Z.W."/>
            <person name="Flinn B.S."/>
            <person name="Jenkins J."/>
            <person name="Shu S."/>
            <person name="Flowers D."/>
            <person name="Luo F."/>
            <person name="Wang Y."/>
            <person name="Xia P."/>
            <person name="Barry K."/>
            <person name="Daum C."/>
            <person name="Lipzen A."/>
            <person name="Yoshinaga Y."/>
            <person name="Schmutz J."/>
            <person name="Saski C."/>
            <person name="Vermerris W."/>
            <person name="Kresovich S."/>
        </authorList>
    </citation>
    <scope>NUCLEOTIDE SEQUENCE</scope>
</reference>
<evidence type="ECO:0000313" key="3">
    <source>
        <dbReference type="Proteomes" id="UP000807115"/>
    </source>
</evidence>